<feature type="compositionally biased region" description="Polar residues" evidence="1">
    <location>
        <begin position="91"/>
        <end position="106"/>
    </location>
</feature>
<evidence type="ECO:0000256" key="1">
    <source>
        <dbReference type="SAM" id="MobiDB-lite"/>
    </source>
</evidence>
<sequence length="124" mass="13495">MPGSLHYVCVLVVPIAFFSPARLWSTEIRFVVEVTSKPHLFCLRFLRSDEVRLVLAVIASSAEDDPGGNALPFTAVQSTSAEPTDNAVALESTQPGLVSNQPTATFKGSRYTSRRTRRGATSRI</sequence>
<feature type="signal peptide" evidence="2">
    <location>
        <begin position="1"/>
        <end position="23"/>
    </location>
</feature>
<dbReference type="EMBL" id="JAADJZ010000037">
    <property type="protein sequence ID" value="KAF2865044.1"/>
    <property type="molecule type" value="Genomic_DNA"/>
</dbReference>
<evidence type="ECO:0008006" key="5">
    <source>
        <dbReference type="Google" id="ProtNLM"/>
    </source>
</evidence>
<feature type="region of interest" description="Disordered" evidence="1">
    <location>
        <begin position="82"/>
        <end position="124"/>
    </location>
</feature>
<protein>
    <recommendedName>
        <fullName evidence="5">Secreted protein</fullName>
    </recommendedName>
</protein>
<keyword evidence="4" id="KW-1185">Reference proteome</keyword>
<organism evidence="3 4">
    <name type="scientific">Massariosphaeria phaeospora</name>
    <dbReference type="NCBI Taxonomy" id="100035"/>
    <lineage>
        <taxon>Eukaryota</taxon>
        <taxon>Fungi</taxon>
        <taxon>Dikarya</taxon>
        <taxon>Ascomycota</taxon>
        <taxon>Pezizomycotina</taxon>
        <taxon>Dothideomycetes</taxon>
        <taxon>Pleosporomycetidae</taxon>
        <taxon>Pleosporales</taxon>
        <taxon>Pleosporales incertae sedis</taxon>
        <taxon>Massariosphaeria</taxon>
    </lineage>
</organism>
<proteinExistence type="predicted"/>
<comment type="caution">
    <text evidence="3">The sequence shown here is derived from an EMBL/GenBank/DDBJ whole genome shotgun (WGS) entry which is preliminary data.</text>
</comment>
<reference evidence="3 4" key="1">
    <citation type="submission" date="2020-01" db="EMBL/GenBank/DDBJ databases">
        <authorList>
            <consortium name="DOE Joint Genome Institute"/>
            <person name="Haridas S."/>
            <person name="Albert R."/>
            <person name="Binder M."/>
            <person name="Bloem J."/>
            <person name="Labutti K."/>
            <person name="Salamov A."/>
            <person name="Andreopoulos B."/>
            <person name="Baker S.E."/>
            <person name="Barry K."/>
            <person name="Bills G."/>
            <person name="Bluhm B.H."/>
            <person name="Cannon C."/>
            <person name="Castanera R."/>
            <person name="Culley D.E."/>
            <person name="Daum C."/>
            <person name="Ezra D."/>
            <person name="Gonzalez J.B."/>
            <person name="Henrissat B."/>
            <person name="Kuo A."/>
            <person name="Liang C."/>
            <person name="Lipzen A."/>
            <person name="Lutzoni F."/>
            <person name="Magnuson J."/>
            <person name="Mondo S."/>
            <person name="Nolan M."/>
            <person name="Ohm R."/>
            <person name="Pangilinan J."/>
            <person name="Park H.-J.H."/>
            <person name="Ramirez L."/>
            <person name="Alfaro M."/>
            <person name="Sun H."/>
            <person name="Tritt A."/>
            <person name="Yoshinaga Y."/>
            <person name="Zwiers L.-H.L."/>
            <person name="Turgeon B.G."/>
            <person name="Goodwin S.B."/>
            <person name="Spatafora J.W."/>
            <person name="Crous P.W."/>
            <person name="Grigoriev I.V."/>
        </authorList>
    </citation>
    <scope>NUCLEOTIDE SEQUENCE [LARGE SCALE GENOMIC DNA]</scope>
    <source>
        <strain evidence="3 4">CBS 611.86</strain>
    </source>
</reference>
<accession>A0A7C8MB43</accession>
<evidence type="ECO:0000256" key="2">
    <source>
        <dbReference type="SAM" id="SignalP"/>
    </source>
</evidence>
<dbReference type="Proteomes" id="UP000481861">
    <property type="component" value="Unassembled WGS sequence"/>
</dbReference>
<gene>
    <name evidence="3" type="ORF">BDV95DRAFT_600055</name>
</gene>
<feature type="compositionally biased region" description="Basic residues" evidence="1">
    <location>
        <begin position="112"/>
        <end position="124"/>
    </location>
</feature>
<name>A0A7C8MB43_9PLEO</name>
<dbReference type="AlphaFoldDB" id="A0A7C8MB43"/>
<feature type="chain" id="PRO_5028903563" description="Secreted protein" evidence="2">
    <location>
        <begin position="24"/>
        <end position="124"/>
    </location>
</feature>
<evidence type="ECO:0000313" key="4">
    <source>
        <dbReference type="Proteomes" id="UP000481861"/>
    </source>
</evidence>
<evidence type="ECO:0000313" key="3">
    <source>
        <dbReference type="EMBL" id="KAF2865044.1"/>
    </source>
</evidence>
<keyword evidence="2" id="KW-0732">Signal</keyword>